<name>T2MI04_HYDVU</name>
<protein>
    <recommendedName>
        <fullName evidence="4">NADH-ubiquinone oxidoreductase chain 3</fullName>
        <ecNumber evidence="3">7.1.1.2</ecNumber>
    </recommendedName>
    <alternativeName>
        <fullName evidence="12">NADH dehydrogenase subunit 3</fullName>
    </alternativeName>
</protein>
<feature type="transmembrane region" description="Helical" evidence="14">
    <location>
        <begin position="6"/>
        <end position="29"/>
    </location>
</feature>
<dbReference type="PANTHER" id="PTHR11058">
    <property type="entry name" value="NADH-UBIQUINONE OXIDOREDUCTASE CHAIN 3"/>
    <property type="match status" value="1"/>
</dbReference>
<dbReference type="GO" id="GO:0016651">
    <property type="term" value="F:oxidoreductase activity, acting on NAD(P)H"/>
    <property type="evidence" value="ECO:0007669"/>
    <property type="project" value="InterPro"/>
</dbReference>
<keyword evidence="9" id="KW-0520">NAD</keyword>
<evidence type="ECO:0000313" key="15">
    <source>
        <dbReference type="EMBL" id="CDG71537.1"/>
    </source>
</evidence>
<evidence type="ECO:0000256" key="13">
    <source>
        <dbReference type="ARBA" id="ARBA00049551"/>
    </source>
</evidence>
<dbReference type="EC" id="7.1.1.2" evidence="3"/>
<evidence type="ECO:0000256" key="9">
    <source>
        <dbReference type="ARBA" id="ARBA00023027"/>
    </source>
</evidence>
<evidence type="ECO:0000256" key="12">
    <source>
        <dbReference type="ARBA" id="ARBA00031029"/>
    </source>
</evidence>
<dbReference type="InterPro" id="IPR038430">
    <property type="entry name" value="NDAH_ubi_oxred_su3_sf"/>
</dbReference>
<evidence type="ECO:0000256" key="1">
    <source>
        <dbReference type="ARBA" id="ARBA00004141"/>
    </source>
</evidence>
<reference evidence="15" key="1">
    <citation type="journal article" date="2013" name="Genome Biol. Evol.">
        <title>Punctuated emergences of genetic and phenotypic innovations in eumetazoan, bilaterian, euteleostome, and hominidae ancestors.</title>
        <authorList>
            <person name="Wenger Y."/>
            <person name="Galliot B."/>
        </authorList>
    </citation>
    <scope>NUCLEOTIDE SEQUENCE</scope>
    <source>
        <tissue evidence="15">Whole animals</tissue>
    </source>
</reference>
<evidence type="ECO:0000256" key="7">
    <source>
        <dbReference type="ARBA" id="ARBA00022967"/>
    </source>
</evidence>
<evidence type="ECO:0000256" key="5">
    <source>
        <dbReference type="ARBA" id="ARBA00022448"/>
    </source>
</evidence>
<keyword evidence="8 14" id="KW-1133">Transmembrane helix</keyword>
<keyword evidence="11 14" id="KW-0472">Membrane</keyword>
<evidence type="ECO:0000256" key="2">
    <source>
        <dbReference type="ARBA" id="ARBA00008472"/>
    </source>
</evidence>
<dbReference type="Gene3D" id="1.20.58.1610">
    <property type="entry name" value="NADH:ubiquinone/plastoquinone oxidoreductase, chain 3"/>
    <property type="match status" value="1"/>
</dbReference>
<comment type="subcellular location">
    <subcellularLocation>
        <location evidence="1">Membrane</location>
        <topology evidence="1">Multi-pass membrane protein</topology>
    </subcellularLocation>
</comment>
<feature type="transmembrane region" description="Helical" evidence="14">
    <location>
        <begin position="65"/>
        <end position="86"/>
    </location>
</feature>
<comment type="similarity">
    <text evidence="2">Belongs to the complex I subunit 3 family.</text>
</comment>
<keyword evidence="6 14" id="KW-0812">Transmembrane</keyword>
<dbReference type="GO" id="GO:0030964">
    <property type="term" value="C:NADH dehydrogenase complex"/>
    <property type="evidence" value="ECO:0007669"/>
    <property type="project" value="TreeGrafter"/>
</dbReference>
<accession>T2MI04</accession>
<evidence type="ECO:0000256" key="10">
    <source>
        <dbReference type="ARBA" id="ARBA00023075"/>
    </source>
</evidence>
<comment type="catalytic activity">
    <reaction evidence="13">
        <text>a ubiquinone + NADH + 5 H(+)(in) = a ubiquinol + NAD(+) + 4 H(+)(out)</text>
        <dbReference type="Rhea" id="RHEA:29091"/>
        <dbReference type="Rhea" id="RHEA-COMP:9565"/>
        <dbReference type="Rhea" id="RHEA-COMP:9566"/>
        <dbReference type="ChEBI" id="CHEBI:15378"/>
        <dbReference type="ChEBI" id="CHEBI:16389"/>
        <dbReference type="ChEBI" id="CHEBI:17976"/>
        <dbReference type="ChEBI" id="CHEBI:57540"/>
        <dbReference type="ChEBI" id="CHEBI:57945"/>
        <dbReference type="EC" id="7.1.1.2"/>
    </reaction>
</comment>
<dbReference type="HAMAP" id="MF_01394">
    <property type="entry name" value="NDH1_NuoA"/>
    <property type="match status" value="1"/>
</dbReference>
<organism evidence="15">
    <name type="scientific">Hydra vulgaris</name>
    <name type="common">Hydra</name>
    <name type="synonym">Hydra attenuata</name>
    <dbReference type="NCBI Taxonomy" id="6087"/>
    <lineage>
        <taxon>Eukaryota</taxon>
        <taxon>Metazoa</taxon>
        <taxon>Cnidaria</taxon>
        <taxon>Hydrozoa</taxon>
        <taxon>Hydroidolina</taxon>
        <taxon>Anthoathecata</taxon>
        <taxon>Aplanulata</taxon>
        <taxon>Hydridae</taxon>
        <taxon>Hydra</taxon>
    </lineage>
</organism>
<evidence type="ECO:0000256" key="14">
    <source>
        <dbReference type="SAM" id="Phobius"/>
    </source>
</evidence>
<dbReference type="InterPro" id="IPR000440">
    <property type="entry name" value="NADH_UbQ/plastoQ_OxRdtase_su3"/>
</dbReference>
<feature type="transmembrane region" description="Helical" evidence="14">
    <location>
        <begin position="92"/>
        <end position="113"/>
    </location>
</feature>
<evidence type="ECO:0000256" key="6">
    <source>
        <dbReference type="ARBA" id="ARBA00022692"/>
    </source>
</evidence>
<dbReference type="Pfam" id="PF00507">
    <property type="entry name" value="Oxidored_q4"/>
    <property type="match status" value="1"/>
</dbReference>
<dbReference type="PANTHER" id="PTHR11058:SF9">
    <property type="entry name" value="NADH-UBIQUINONE OXIDOREDUCTASE CHAIN 3"/>
    <property type="match status" value="1"/>
</dbReference>
<sequence length="123" mass="14297">MSLEAYFSILVFLAVAFGFAALLLGLSWLRGKQNPYKQKEAPYECGFDAFDLPTQNARKQFDVQFYLVAILFIIFDLEIAFLFPWAISLETIGWQGFWSMLIFLSVLTVGFVYEWRKGALDWR</sequence>
<keyword evidence="7" id="KW-1278">Translocase</keyword>
<keyword evidence="10 15" id="KW-0830">Ubiquinone</keyword>
<evidence type="ECO:0000256" key="3">
    <source>
        <dbReference type="ARBA" id="ARBA00012944"/>
    </source>
</evidence>
<dbReference type="GO" id="GO:0008137">
    <property type="term" value="F:NADH dehydrogenase (ubiquinone) activity"/>
    <property type="evidence" value="ECO:0007669"/>
    <property type="project" value="UniProtKB-EC"/>
</dbReference>
<dbReference type="AlphaFoldDB" id="T2MI04"/>
<evidence type="ECO:0000256" key="8">
    <source>
        <dbReference type="ARBA" id="ARBA00022989"/>
    </source>
</evidence>
<dbReference type="EMBL" id="HAAD01005305">
    <property type="protein sequence ID" value="CDG71537.1"/>
    <property type="molecule type" value="mRNA"/>
</dbReference>
<keyword evidence="5" id="KW-0813">Transport</keyword>
<proteinExistence type="evidence at transcript level"/>
<feature type="non-terminal residue" evidence="15">
    <location>
        <position position="1"/>
    </location>
</feature>
<dbReference type="InterPro" id="IPR023043">
    <property type="entry name" value="NAD(P)H_OxRDtase_bac/plastid"/>
</dbReference>
<evidence type="ECO:0000256" key="4">
    <source>
        <dbReference type="ARBA" id="ARBA00021007"/>
    </source>
</evidence>
<gene>
    <name evidence="15" type="primary">MT-ND3</name>
</gene>
<dbReference type="FunFam" id="1.20.58.1610:FF:000004">
    <property type="entry name" value="NADH-quinone oxidoreductase subunit A"/>
    <property type="match status" value="1"/>
</dbReference>
<evidence type="ECO:0000256" key="11">
    <source>
        <dbReference type="ARBA" id="ARBA00023136"/>
    </source>
</evidence>